<organism evidence="3 4">
    <name type="scientific">Alicyclobacillus cellulosilyticus</name>
    <dbReference type="NCBI Taxonomy" id="1003997"/>
    <lineage>
        <taxon>Bacteria</taxon>
        <taxon>Bacillati</taxon>
        <taxon>Bacillota</taxon>
        <taxon>Bacilli</taxon>
        <taxon>Bacillales</taxon>
        <taxon>Alicyclobacillaceae</taxon>
        <taxon>Alicyclobacillus</taxon>
    </lineage>
</organism>
<reference evidence="3" key="1">
    <citation type="journal article" date="2014" name="Int. J. Syst. Evol. Microbiol.">
        <title>Complete genome sequence of Corynebacterium casei LMG S-19264T (=DSM 44701T), isolated from a smear-ripened cheese.</title>
        <authorList>
            <consortium name="US DOE Joint Genome Institute (JGI-PGF)"/>
            <person name="Walter F."/>
            <person name="Albersmeier A."/>
            <person name="Kalinowski J."/>
            <person name="Ruckert C."/>
        </authorList>
    </citation>
    <scope>NUCLEOTIDE SEQUENCE</scope>
    <source>
        <strain evidence="3">JCM 18487</strain>
    </source>
</reference>
<evidence type="ECO:0000256" key="2">
    <source>
        <dbReference type="SAM" id="Coils"/>
    </source>
</evidence>
<comment type="caution">
    <text evidence="3">The sequence shown here is derived from an EMBL/GenBank/DDBJ whole genome shotgun (WGS) entry which is preliminary data.</text>
</comment>
<gene>
    <name evidence="3" type="ORF">GCM10010885_10380</name>
</gene>
<dbReference type="InterPro" id="IPR007157">
    <property type="entry name" value="PspA_VIPP1"/>
</dbReference>
<dbReference type="Proteomes" id="UP000637695">
    <property type="component" value="Unassembled WGS sequence"/>
</dbReference>
<accession>A0A917K8Z1</accession>
<dbReference type="Pfam" id="PF04012">
    <property type="entry name" value="PspA_IM30"/>
    <property type="match status" value="1"/>
</dbReference>
<keyword evidence="4" id="KW-1185">Reference proteome</keyword>
<proteinExistence type="inferred from homology"/>
<feature type="coiled-coil region" evidence="2">
    <location>
        <begin position="40"/>
        <end position="124"/>
    </location>
</feature>
<sequence length="232" mass="26555">MGWMKRAASIVEAKVNRLLDRLEDPNETLDLSYEKLMDGLAEVRRSLADVVTEQKQLELQMQQVEAEVRRREEEARAAVRAGRDDLAAAALDQKHRLLEQLEQMKQGHERIAAQAERLKAAERRFQDRVQAFRTQKEVTKATYNAAAAEVRMSESLSGIRRELGDVGEALRRANEKAEQMTARAMAMEQLHEEGILEDPLDQRDRVARELEDLRRQSAVEEELAALKRELGV</sequence>
<dbReference type="AlphaFoldDB" id="A0A917K8Z1"/>
<comment type="similarity">
    <text evidence="1">Belongs to the PspA/Vipp/IM30 family.</text>
</comment>
<name>A0A917K8Z1_9BACL</name>
<protein>
    <recommendedName>
        <fullName evidence="5">Phage shock protein A (PspA) family protein</fullName>
    </recommendedName>
</protein>
<dbReference type="PANTHER" id="PTHR31088">
    <property type="entry name" value="MEMBRANE-ASSOCIATED PROTEIN VIPP1, CHLOROPLASTIC"/>
    <property type="match status" value="1"/>
</dbReference>
<reference evidence="3" key="2">
    <citation type="submission" date="2020-09" db="EMBL/GenBank/DDBJ databases">
        <authorList>
            <person name="Sun Q."/>
            <person name="Ohkuma M."/>
        </authorList>
    </citation>
    <scope>NUCLEOTIDE SEQUENCE</scope>
    <source>
        <strain evidence="3">JCM 18487</strain>
    </source>
</reference>
<dbReference type="PANTHER" id="PTHR31088:SF6">
    <property type="entry name" value="PHAGE SHOCK PROTEIN A"/>
    <property type="match status" value="1"/>
</dbReference>
<evidence type="ECO:0008006" key="5">
    <source>
        <dbReference type="Google" id="ProtNLM"/>
    </source>
</evidence>
<evidence type="ECO:0000313" key="3">
    <source>
        <dbReference type="EMBL" id="GGJ03027.1"/>
    </source>
</evidence>
<keyword evidence="2" id="KW-0175">Coiled coil</keyword>
<dbReference type="EMBL" id="BMOY01000012">
    <property type="protein sequence ID" value="GGJ03027.1"/>
    <property type="molecule type" value="Genomic_DNA"/>
</dbReference>
<feature type="coiled-coil region" evidence="2">
    <location>
        <begin position="170"/>
        <end position="223"/>
    </location>
</feature>
<evidence type="ECO:0000256" key="1">
    <source>
        <dbReference type="ARBA" id="ARBA00043985"/>
    </source>
</evidence>
<dbReference type="RefSeq" id="WP_188881576.1">
    <property type="nucleotide sequence ID" value="NZ_BMOY01000012.1"/>
</dbReference>
<evidence type="ECO:0000313" key="4">
    <source>
        <dbReference type="Proteomes" id="UP000637695"/>
    </source>
</evidence>